<reference evidence="3 4" key="1">
    <citation type="submission" date="2021-05" db="EMBL/GenBank/DDBJ databases">
        <title>Kineosporia and Streptomyces sp. nov. two new marine actinobacteria isolated from Coral.</title>
        <authorList>
            <person name="Buangrab K."/>
            <person name="Sutthacheep M."/>
            <person name="Yeemin T."/>
            <person name="Harunari E."/>
            <person name="Igarashi Y."/>
            <person name="Kanchanasin P."/>
            <person name="Tanasupawat S."/>
            <person name="Phongsopitanun W."/>
        </authorList>
    </citation>
    <scope>NUCLEOTIDE SEQUENCE [LARGE SCALE GENOMIC DNA]</scope>
    <source>
        <strain evidence="3 4">J2-2</strain>
    </source>
</reference>
<keyword evidence="2" id="KW-0472">Membrane</keyword>
<dbReference type="Proteomes" id="UP001197247">
    <property type="component" value="Unassembled WGS sequence"/>
</dbReference>
<evidence type="ECO:0000256" key="2">
    <source>
        <dbReference type="SAM" id="Phobius"/>
    </source>
</evidence>
<gene>
    <name evidence="3" type="ORF">KIH74_27105</name>
</gene>
<keyword evidence="2" id="KW-0812">Transmembrane</keyword>
<feature type="region of interest" description="Disordered" evidence="1">
    <location>
        <begin position="237"/>
        <end position="259"/>
    </location>
</feature>
<keyword evidence="2" id="KW-1133">Transmembrane helix</keyword>
<evidence type="ECO:0000256" key="1">
    <source>
        <dbReference type="SAM" id="MobiDB-lite"/>
    </source>
</evidence>
<accession>A0ABS5TNF4</accession>
<keyword evidence="4" id="KW-1185">Reference proteome</keyword>
<protein>
    <submittedName>
        <fullName evidence="3">Uncharacterized protein</fullName>
    </submittedName>
</protein>
<dbReference type="EMBL" id="JAHBAY010000013">
    <property type="protein sequence ID" value="MBT0772642.1"/>
    <property type="molecule type" value="Genomic_DNA"/>
</dbReference>
<evidence type="ECO:0000313" key="4">
    <source>
        <dbReference type="Proteomes" id="UP001197247"/>
    </source>
</evidence>
<proteinExistence type="predicted"/>
<sequence length="482" mass="50532">MGARNRHARSDAGAATLEQVGLVSAVAVVIGAVALAMAPQRIASEATRAVCLAFTLGQADCGSGATDDVVTDESFKPTECRVREQTEKVGTVIDIGFVSMGKEYGFARQEMADGKVQLTAVGTDSVGVTGGPDGKTFDIGRIGSEVGELEGEGSGTFKIGYGDTWEFDSAAEADQFQDDINEYASMKSWESGPDGLGYIIMNKITGYPEVPQPTTRITKMSGDAGIQAGLQVKLQDVPTTSGADADAEEPEGLDPNVGGTLEIKGEYEVTQETKTNGDNSWTYQLSGELKGEASVVAVGGEASGKSTGAFKVTRDKDGNLTELSFVSTREGTLQANTGAKAATADGEATGKDGSAFTTATVTTTTLKLDDAADRKIAQDWLSGNNEQFGSPFELTYDTMVPSKEAAADDLFGQLMYGKGTVSQVQYEGVKNVEEFGAEINLGWKFGAKISSENGSNQTVNATYLGAPTTDGTRPMLQYSECQ</sequence>
<dbReference type="RefSeq" id="WP_214159184.1">
    <property type="nucleotide sequence ID" value="NZ_JAHBAY010000013.1"/>
</dbReference>
<name>A0ABS5TNF4_9ACTN</name>
<organism evidence="3 4">
    <name type="scientific">Kineosporia corallincola</name>
    <dbReference type="NCBI Taxonomy" id="2835133"/>
    <lineage>
        <taxon>Bacteria</taxon>
        <taxon>Bacillati</taxon>
        <taxon>Actinomycetota</taxon>
        <taxon>Actinomycetes</taxon>
        <taxon>Kineosporiales</taxon>
        <taxon>Kineosporiaceae</taxon>
        <taxon>Kineosporia</taxon>
    </lineage>
</organism>
<feature type="transmembrane region" description="Helical" evidence="2">
    <location>
        <begin position="20"/>
        <end position="38"/>
    </location>
</feature>
<comment type="caution">
    <text evidence="3">The sequence shown here is derived from an EMBL/GenBank/DDBJ whole genome shotgun (WGS) entry which is preliminary data.</text>
</comment>
<evidence type="ECO:0000313" key="3">
    <source>
        <dbReference type="EMBL" id="MBT0772642.1"/>
    </source>
</evidence>